<evidence type="ECO:0000313" key="2">
    <source>
        <dbReference type="EMBL" id="KAK1122692.1"/>
    </source>
</evidence>
<reference evidence="2" key="1">
    <citation type="submission" date="2021-10" db="EMBL/GenBank/DDBJ databases">
        <title>Melipona bicolor Genome sequencing and assembly.</title>
        <authorList>
            <person name="Araujo N.S."/>
            <person name="Arias M.C."/>
        </authorList>
    </citation>
    <scope>NUCLEOTIDE SEQUENCE</scope>
    <source>
        <strain evidence="2">USP_2M_L1-L4_2017</strain>
        <tissue evidence="2">Whole body</tissue>
    </source>
</reference>
<evidence type="ECO:0000313" key="3">
    <source>
        <dbReference type="Proteomes" id="UP001177670"/>
    </source>
</evidence>
<accession>A0AA40KJK3</accession>
<dbReference type="EMBL" id="JAHYIQ010000022">
    <property type="protein sequence ID" value="KAK1122692.1"/>
    <property type="molecule type" value="Genomic_DNA"/>
</dbReference>
<keyword evidence="1" id="KW-1133">Transmembrane helix</keyword>
<gene>
    <name evidence="2" type="ORF">K0M31_009136</name>
</gene>
<evidence type="ECO:0000256" key="1">
    <source>
        <dbReference type="SAM" id="Phobius"/>
    </source>
</evidence>
<dbReference type="AlphaFoldDB" id="A0AA40KJK3"/>
<keyword evidence="1" id="KW-0472">Membrane</keyword>
<proteinExistence type="predicted"/>
<dbReference type="Proteomes" id="UP001177670">
    <property type="component" value="Unassembled WGS sequence"/>
</dbReference>
<sequence>MSDPTPGGYPSRGPDVLSATINPDECLAPASWNFKAVSLPIRFYYIQSRTGEILRRGITTLMRQMKDRFVENDLLFASWFTVVHSLFAVGFLACTSCSTMHGLVLLVVGFHNSLYRVEKKVCPI</sequence>
<organism evidence="2 3">
    <name type="scientific">Melipona bicolor</name>
    <dbReference type="NCBI Taxonomy" id="60889"/>
    <lineage>
        <taxon>Eukaryota</taxon>
        <taxon>Metazoa</taxon>
        <taxon>Ecdysozoa</taxon>
        <taxon>Arthropoda</taxon>
        <taxon>Hexapoda</taxon>
        <taxon>Insecta</taxon>
        <taxon>Pterygota</taxon>
        <taxon>Neoptera</taxon>
        <taxon>Endopterygota</taxon>
        <taxon>Hymenoptera</taxon>
        <taxon>Apocrita</taxon>
        <taxon>Aculeata</taxon>
        <taxon>Apoidea</taxon>
        <taxon>Anthophila</taxon>
        <taxon>Apidae</taxon>
        <taxon>Melipona</taxon>
    </lineage>
</organism>
<feature type="transmembrane region" description="Helical" evidence="1">
    <location>
        <begin position="86"/>
        <end position="110"/>
    </location>
</feature>
<keyword evidence="1" id="KW-0812">Transmembrane</keyword>
<comment type="caution">
    <text evidence="2">The sequence shown here is derived from an EMBL/GenBank/DDBJ whole genome shotgun (WGS) entry which is preliminary data.</text>
</comment>
<keyword evidence="3" id="KW-1185">Reference proteome</keyword>
<name>A0AA40KJK3_9HYME</name>
<protein>
    <submittedName>
        <fullName evidence="2">Uncharacterized protein</fullName>
    </submittedName>
</protein>